<dbReference type="NCBIfam" id="NF004790">
    <property type="entry name" value="PRK06136.1"/>
    <property type="match status" value="1"/>
</dbReference>
<organism evidence="9 10">
    <name type="scientific">Ferrithrix thermotolerans DSM 19514</name>
    <dbReference type="NCBI Taxonomy" id="1121881"/>
    <lineage>
        <taxon>Bacteria</taxon>
        <taxon>Bacillati</taxon>
        <taxon>Actinomycetota</taxon>
        <taxon>Acidimicrobiia</taxon>
        <taxon>Acidimicrobiales</taxon>
        <taxon>Acidimicrobiaceae</taxon>
        <taxon>Ferrithrix</taxon>
    </lineage>
</organism>
<dbReference type="SUPFAM" id="SSF69618">
    <property type="entry name" value="HemD-like"/>
    <property type="match status" value="1"/>
</dbReference>
<dbReference type="Pfam" id="PF02602">
    <property type="entry name" value="HEM4"/>
    <property type="match status" value="1"/>
</dbReference>
<accession>A0A1M4SNX5</accession>
<dbReference type="InterPro" id="IPR036108">
    <property type="entry name" value="4pyrrol_syn_uPrphyn_synt_sf"/>
</dbReference>
<proteinExistence type="inferred from homology"/>
<evidence type="ECO:0000256" key="6">
    <source>
        <dbReference type="RuleBase" id="RU003960"/>
    </source>
</evidence>
<reference evidence="10" key="1">
    <citation type="submission" date="2016-11" db="EMBL/GenBank/DDBJ databases">
        <authorList>
            <person name="Varghese N."/>
            <person name="Submissions S."/>
        </authorList>
    </citation>
    <scope>NUCLEOTIDE SEQUENCE [LARGE SCALE GENOMIC DNA]</scope>
    <source>
        <strain evidence="10">DSM 19514</strain>
    </source>
</reference>
<dbReference type="Gene3D" id="3.40.1010.10">
    <property type="entry name" value="Cobalt-precorrin-4 Transmethylase, Domain 1"/>
    <property type="match status" value="1"/>
</dbReference>
<evidence type="ECO:0000256" key="1">
    <source>
        <dbReference type="ARBA" id="ARBA00012162"/>
    </source>
</evidence>
<name>A0A1M4SNX5_9ACTN</name>
<keyword evidence="5" id="KW-0627">Porphyrin biosynthesis</keyword>
<dbReference type="InterPro" id="IPR003754">
    <property type="entry name" value="4pyrrol_synth_uPrphyn_synth"/>
</dbReference>
<dbReference type="Gene3D" id="3.40.50.10090">
    <property type="match status" value="2"/>
</dbReference>
<dbReference type="PANTHER" id="PTHR45790:SF3">
    <property type="entry name" value="S-ADENOSYL-L-METHIONINE-DEPENDENT UROPORPHYRINOGEN III METHYLTRANSFERASE, CHLOROPLASTIC"/>
    <property type="match status" value="1"/>
</dbReference>
<protein>
    <recommendedName>
        <fullName evidence="1">uroporphyrinogen-III C-methyltransferase</fullName>
        <ecNumber evidence="1">2.1.1.107</ecNumber>
    </recommendedName>
</protein>
<dbReference type="Gene3D" id="3.30.950.10">
    <property type="entry name" value="Methyltransferase, Cobalt-precorrin-4 Transmethylase, Domain 2"/>
    <property type="match status" value="1"/>
</dbReference>
<dbReference type="Proteomes" id="UP000184295">
    <property type="component" value="Unassembled WGS sequence"/>
</dbReference>
<dbReference type="InterPro" id="IPR003043">
    <property type="entry name" value="Uropor_MeTrfase_CS"/>
</dbReference>
<evidence type="ECO:0000256" key="5">
    <source>
        <dbReference type="ARBA" id="ARBA00023244"/>
    </source>
</evidence>
<evidence type="ECO:0000313" key="9">
    <source>
        <dbReference type="EMBL" id="SHE33984.1"/>
    </source>
</evidence>
<dbReference type="RefSeq" id="WP_072788310.1">
    <property type="nucleotide sequence ID" value="NZ_FQUL01000003.1"/>
</dbReference>
<keyword evidence="4" id="KW-0949">S-adenosyl-L-methionine</keyword>
<feature type="domain" description="Tetrapyrrole biosynthesis uroporphyrinogen III synthase" evidence="8">
    <location>
        <begin position="255"/>
        <end position="471"/>
    </location>
</feature>
<feature type="domain" description="Tetrapyrrole methylase" evidence="7">
    <location>
        <begin position="1"/>
        <end position="211"/>
    </location>
</feature>
<dbReference type="GO" id="GO:0004851">
    <property type="term" value="F:uroporphyrin-III C-methyltransferase activity"/>
    <property type="evidence" value="ECO:0007669"/>
    <property type="project" value="UniProtKB-EC"/>
</dbReference>
<keyword evidence="2 6" id="KW-0489">Methyltransferase</keyword>
<dbReference type="InterPro" id="IPR050161">
    <property type="entry name" value="Siro_Cobalamin_biosynth"/>
</dbReference>
<dbReference type="CDD" id="cd11642">
    <property type="entry name" value="SUMT"/>
    <property type="match status" value="1"/>
</dbReference>
<dbReference type="SUPFAM" id="SSF53790">
    <property type="entry name" value="Tetrapyrrole methylase"/>
    <property type="match status" value="1"/>
</dbReference>
<comment type="similarity">
    <text evidence="6">Belongs to the precorrin methyltransferase family.</text>
</comment>
<dbReference type="EMBL" id="FQUL01000003">
    <property type="protein sequence ID" value="SHE33984.1"/>
    <property type="molecule type" value="Genomic_DNA"/>
</dbReference>
<dbReference type="GO" id="GO:0004852">
    <property type="term" value="F:uroporphyrinogen-III synthase activity"/>
    <property type="evidence" value="ECO:0007669"/>
    <property type="project" value="InterPro"/>
</dbReference>
<dbReference type="CDD" id="cd06578">
    <property type="entry name" value="HemD"/>
    <property type="match status" value="1"/>
</dbReference>
<dbReference type="FunFam" id="3.40.1010.10:FF:000001">
    <property type="entry name" value="Siroheme synthase"/>
    <property type="match status" value="1"/>
</dbReference>
<dbReference type="AlphaFoldDB" id="A0A1M4SNX5"/>
<dbReference type="EC" id="2.1.1.107" evidence="1"/>
<dbReference type="GO" id="GO:0019354">
    <property type="term" value="P:siroheme biosynthetic process"/>
    <property type="evidence" value="ECO:0007669"/>
    <property type="project" value="InterPro"/>
</dbReference>
<keyword evidence="10" id="KW-1185">Reference proteome</keyword>
<dbReference type="Pfam" id="PF00590">
    <property type="entry name" value="TP_methylase"/>
    <property type="match status" value="1"/>
</dbReference>
<evidence type="ECO:0000256" key="4">
    <source>
        <dbReference type="ARBA" id="ARBA00022691"/>
    </source>
</evidence>
<evidence type="ECO:0000313" key="10">
    <source>
        <dbReference type="Proteomes" id="UP000184295"/>
    </source>
</evidence>
<sequence length="483" mass="52466">MVYLIGAGPGRKELLTLRAAELLKEAEVVVYDYLVSDSVLALASRSAVLYDVGKRPGRPTNQGDINDLLLGLSQRYSRVVRLKGGDPFIFGRGAEEAQFLQRHGVKFEIVPGVSSVNGASVFAGLPLTHRGVAQGYTVITGHGREGMPLSYDWEALVRSRLTIVVLMGVAHRLEIAESLCRFGMDPKTPAAVVTRATTASQQIIRCALCELPGLEVTSPSAIVIGEVASVDVSWLSSRPLFGLRVVVTRPSSEEDLVAPLEYLGAEVTHLPAIEIGEPSDSGAALRSALERVQEFEWLIFTSSNAVRKTFEELGDLRRLGGVKLGAIGSGTRDTLLSYKVGVDFVPTSYVGESFAEEFPKAQSKSGSVLLPRAKVARDVVPQGLMDKGWNVSVVEAYETKSVRYDSDQYLKDYDLVLFASPSAVDAYFQSFGERLNSLSIGAIGPITARRASALGLRVDFIGDVYNFEGLIDATVSWWRSRDW</sequence>
<dbReference type="NCBIfam" id="TIGR01469">
    <property type="entry name" value="cobA_cysG_Cterm"/>
    <property type="match status" value="1"/>
</dbReference>
<evidence type="ECO:0000259" key="8">
    <source>
        <dbReference type="Pfam" id="PF02602"/>
    </source>
</evidence>
<evidence type="ECO:0000256" key="2">
    <source>
        <dbReference type="ARBA" id="ARBA00022603"/>
    </source>
</evidence>
<dbReference type="InterPro" id="IPR006366">
    <property type="entry name" value="CobA/CysG_C"/>
</dbReference>
<dbReference type="InterPro" id="IPR014776">
    <property type="entry name" value="4pyrrole_Mease_sub2"/>
</dbReference>
<evidence type="ECO:0000259" key="7">
    <source>
        <dbReference type="Pfam" id="PF00590"/>
    </source>
</evidence>
<keyword evidence="3 6" id="KW-0808">Transferase</keyword>
<dbReference type="STRING" id="1121881.SAMN02745225_00317"/>
<dbReference type="PANTHER" id="PTHR45790">
    <property type="entry name" value="SIROHEME SYNTHASE-RELATED"/>
    <property type="match status" value="1"/>
</dbReference>
<evidence type="ECO:0000256" key="3">
    <source>
        <dbReference type="ARBA" id="ARBA00022679"/>
    </source>
</evidence>
<dbReference type="InterPro" id="IPR000878">
    <property type="entry name" value="4pyrrol_Mease"/>
</dbReference>
<dbReference type="GO" id="GO:0032259">
    <property type="term" value="P:methylation"/>
    <property type="evidence" value="ECO:0007669"/>
    <property type="project" value="UniProtKB-KW"/>
</dbReference>
<gene>
    <name evidence="9" type="ORF">SAMN02745225_00317</name>
</gene>
<dbReference type="PROSITE" id="PS00840">
    <property type="entry name" value="SUMT_2"/>
    <property type="match status" value="1"/>
</dbReference>
<dbReference type="PROSITE" id="PS00839">
    <property type="entry name" value="SUMT_1"/>
    <property type="match status" value="1"/>
</dbReference>
<dbReference type="InterPro" id="IPR014777">
    <property type="entry name" value="4pyrrole_Mease_sub1"/>
</dbReference>
<dbReference type="InterPro" id="IPR035996">
    <property type="entry name" value="4pyrrol_Methylase_sf"/>
</dbReference>